<evidence type="ECO:0000313" key="1">
    <source>
        <dbReference type="EMBL" id="ATS92276.1"/>
    </source>
</evidence>
<dbReference type="Proteomes" id="UP000241675">
    <property type="component" value="Segment"/>
</dbReference>
<protein>
    <submittedName>
        <fullName evidence="1">Uncharacterized protein</fullName>
    </submittedName>
</protein>
<proteinExistence type="predicted"/>
<keyword evidence="2" id="KW-1185">Reference proteome</keyword>
<accession>A0A2D2W2R8</accession>
<organism evidence="1 2">
    <name type="scientific">Stenotrophomonas phage vB_SmaS_DLP_5</name>
    <dbReference type="NCBI Taxonomy" id="2044561"/>
    <lineage>
        <taxon>Viruses</taxon>
        <taxon>Duplodnaviria</taxon>
        <taxon>Heunggongvirae</taxon>
        <taxon>Uroviricota</taxon>
        <taxon>Caudoviricetes</taxon>
        <taxon>Delepquintavirus</taxon>
        <taxon>Delepquintavirus DLP5</taxon>
    </lineage>
</organism>
<sequence length="558" mass="63409">MALCLIDNATLIGVTSFPRFVQDGNYRWGPDMDSGRSAPKYAIPYDQVVNRKRGIYAGSYADDFYDQLHISVQSLDVGTVVSTVTKGFSIWNSSTGRSRKLVAVTSDNDAGLQLSGELNFPVMFHPLQSRDYVITASPTGPSNINAMFYFRFDDNTVLALNVVGRRAVAWTARPNWAESVTVRMEWLTDVLQSRFSFEQRRKLRYGPRKNYEFSVLMDNIERRRVESNVSGWGVRPYVAPMWEFGQPIQAVPSGSTFIPCQTEGRPMYPGSMVMLLRDSKTFEILEIATLVDNGIVCTSQVTNNWPNGAKLYPATTMIMEEGMRAARVGQQGMYATIRMRSTVSTDLYNVPTWAPKMYLGRPVMEVPPEESEEPTMLFERVYDMLPSETGIDLIEDVANLTIMTQSHRWALGTQKEFMEFYSLMYYLSGKLKTIWLPSFRSDFTVVADIVSNQSYIDVDMTGYVEMTNEAEGRKNIRIQFRDGTVLYRAIDSAVVLDDETERLFFLDSIPKAYTVNDVQMVSFMMLARQNSDAIEMTWSHESLMEAETTFKMVREASA</sequence>
<gene>
    <name evidence="1" type="ORF">DLP05_021</name>
</gene>
<reference evidence="2" key="1">
    <citation type="submission" date="2017-10" db="EMBL/GenBank/DDBJ databases">
        <authorList>
            <person name="Peters D.L."/>
        </authorList>
    </citation>
    <scope>NUCLEOTIDE SEQUENCE [LARGE SCALE GENOMIC DNA]</scope>
</reference>
<reference evidence="1 2" key="2">
    <citation type="submission" date="2017-11" db="EMBL/GenBank/DDBJ databases">
        <title>Lysogenic conversion of Stenotrophomonas maltophilia by temperate phage DLP4.</title>
        <authorList>
            <person name="Dennis J."/>
            <person name="Stothard P."/>
        </authorList>
    </citation>
    <scope>NUCLEOTIDE SEQUENCE [LARGE SCALE GENOMIC DNA]</scope>
</reference>
<dbReference type="OrthoDB" id="3974at10239"/>
<name>A0A2D2W2R8_9CAUD</name>
<dbReference type="EMBL" id="MG189906">
    <property type="protein sequence ID" value="ATS92276.1"/>
    <property type="molecule type" value="Genomic_DNA"/>
</dbReference>
<evidence type="ECO:0000313" key="2">
    <source>
        <dbReference type="Proteomes" id="UP000241675"/>
    </source>
</evidence>